<dbReference type="SUPFAM" id="SSF53474">
    <property type="entry name" value="alpha/beta-Hydrolases"/>
    <property type="match status" value="1"/>
</dbReference>
<dbReference type="InterPro" id="IPR000073">
    <property type="entry name" value="AB_hydrolase_1"/>
</dbReference>
<name>A0ABX0UUD7_9BACT</name>
<dbReference type="RefSeq" id="WP_167272876.1">
    <property type="nucleotide sequence ID" value="NZ_JAASQJ010000003.1"/>
</dbReference>
<keyword evidence="3" id="KW-1185">Reference proteome</keyword>
<accession>A0ABX0UUD7</accession>
<organism evidence="2 3">
    <name type="scientific">Dyadobacter arcticus</name>
    <dbReference type="NCBI Taxonomy" id="1078754"/>
    <lineage>
        <taxon>Bacteria</taxon>
        <taxon>Pseudomonadati</taxon>
        <taxon>Bacteroidota</taxon>
        <taxon>Cytophagia</taxon>
        <taxon>Cytophagales</taxon>
        <taxon>Spirosomataceae</taxon>
        <taxon>Dyadobacter</taxon>
    </lineage>
</organism>
<dbReference type="PANTHER" id="PTHR43194:SF2">
    <property type="entry name" value="PEROXISOMAL MEMBRANE PROTEIN LPX1"/>
    <property type="match status" value="1"/>
</dbReference>
<dbReference type="Proteomes" id="UP001179181">
    <property type="component" value="Unassembled WGS sequence"/>
</dbReference>
<dbReference type="InterPro" id="IPR050228">
    <property type="entry name" value="Carboxylesterase_BioH"/>
</dbReference>
<reference evidence="2 3" key="1">
    <citation type="submission" date="2020-03" db="EMBL/GenBank/DDBJ databases">
        <title>Genomic Encyclopedia of Type Strains, Phase IV (KMG-IV): sequencing the most valuable type-strain genomes for metagenomic binning, comparative biology and taxonomic classification.</title>
        <authorList>
            <person name="Goeker M."/>
        </authorList>
    </citation>
    <scope>NUCLEOTIDE SEQUENCE [LARGE SCALE GENOMIC DNA]</scope>
    <source>
        <strain evidence="2 3">DSM 102865</strain>
    </source>
</reference>
<gene>
    <name evidence="2" type="ORF">FHS68_003728</name>
</gene>
<sequence length="286" mass="32363">MYRFLLFLLIATACTNHKGSSFDPFQYDAEAYEKVKLNYKITGKGDTTLFFIHGWNLDHTYWQNQEAEFSTSYRLVLFDLAGCGSSGKNRKNWTVENFARDISSVINKEQLNNVVLVAHSMGGEIALDVAAATPGKVIGIIGIDNLKNVGMTISKKDQDGMQPYIKEFLANYPKIAEKMAREFTVSKDSAIVHRLVNSYKYADPSIAVPSLMNLYPKAAKAKDRLLTMPFTMKFIMSTNTPYDENALKKYCKNGYQIITIDSSGHFPMIERPKQFNKALHQILQTH</sequence>
<dbReference type="Pfam" id="PF12697">
    <property type="entry name" value="Abhydrolase_6"/>
    <property type="match status" value="1"/>
</dbReference>
<feature type="domain" description="AB hydrolase-1" evidence="1">
    <location>
        <begin position="49"/>
        <end position="277"/>
    </location>
</feature>
<comment type="caution">
    <text evidence="2">The sequence shown here is derived from an EMBL/GenBank/DDBJ whole genome shotgun (WGS) entry which is preliminary data.</text>
</comment>
<dbReference type="InterPro" id="IPR029058">
    <property type="entry name" value="AB_hydrolase_fold"/>
</dbReference>
<proteinExistence type="predicted"/>
<evidence type="ECO:0000313" key="2">
    <source>
        <dbReference type="EMBL" id="NIJ54546.1"/>
    </source>
</evidence>
<evidence type="ECO:0000259" key="1">
    <source>
        <dbReference type="Pfam" id="PF12697"/>
    </source>
</evidence>
<evidence type="ECO:0000313" key="3">
    <source>
        <dbReference type="Proteomes" id="UP001179181"/>
    </source>
</evidence>
<dbReference type="Gene3D" id="3.40.50.1820">
    <property type="entry name" value="alpha/beta hydrolase"/>
    <property type="match status" value="1"/>
</dbReference>
<dbReference type="PANTHER" id="PTHR43194">
    <property type="entry name" value="HYDROLASE ALPHA/BETA FOLD FAMILY"/>
    <property type="match status" value="1"/>
</dbReference>
<dbReference type="EMBL" id="JAASQJ010000003">
    <property type="protein sequence ID" value="NIJ54546.1"/>
    <property type="molecule type" value="Genomic_DNA"/>
</dbReference>
<protein>
    <submittedName>
        <fullName evidence="2">Pimeloyl-ACP methyl ester carboxylesterase</fullName>
    </submittedName>
</protein>